<dbReference type="EnsemblMetazoa" id="CJA07142.1">
    <property type="protein sequence ID" value="CJA07142.1"/>
    <property type="gene ID" value="WBGene00126346"/>
</dbReference>
<accession>A0A8R1DNP8</accession>
<protein>
    <submittedName>
        <fullName evidence="2">Uncharacterized protein</fullName>
    </submittedName>
</protein>
<evidence type="ECO:0000313" key="2">
    <source>
        <dbReference type="EnsemblMetazoa" id="CJA07142.1"/>
    </source>
</evidence>
<organism evidence="2 3">
    <name type="scientific">Caenorhabditis japonica</name>
    <dbReference type="NCBI Taxonomy" id="281687"/>
    <lineage>
        <taxon>Eukaryota</taxon>
        <taxon>Metazoa</taxon>
        <taxon>Ecdysozoa</taxon>
        <taxon>Nematoda</taxon>
        <taxon>Chromadorea</taxon>
        <taxon>Rhabditida</taxon>
        <taxon>Rhabditina</taxon>
        <taxon>Rhabditomorpha</taxon>
        <taxon>Rhabditoidea</taxon>
        <taxon>Rhabditidae</taxon>
        <taxon>Peloderinae</taxon>
        <taxon>Caenorhabditis</taxon>
    </lineage>
</organism>
<reference evidence="3" key="1">
    <citation type="submission" date="2010-08" db="EMBL/GenBank/DDBJ databases">
        <authorList>
            <consortium name="Caenorhabditis japonica Sequencing Consortium"/>
            <person name="Wilson R.K."/>
        </authorList>
    </citation>
    <scope>NUCLEOTIDE SEQUENCE [LARGE SCALE GENOMIC DNA]</scope>
    <source>
        <strain evidence="3">DF5081</strain>
    </source>
</reference>
<dbReference type="AlphaFoldDB" id="A0A8R1DNP8"/>
<evidence type="ECO:0000256" key="1">
    <source>
        <dbReference type="SAM" id="MobiDB-lite"/>
    </source>
</evidence>
<feature type="compositionally biased region" description="Basic and acidic residues" evidence="1">
    <location>
        <begin position="40"/>
        <end position="51"/>
    </location>
</feature>
<keyword evidence="3" id="KW-1185">Reference proteome</keyword>
<evidence type="ECO:0000313" key="3">
    <source>
        <dbReference type="Proteomes" id="UP000005237"/>
    </source>
</evidence>
<sequence length="148" mass="17372">MVKLVEVIEKMLGTTQKMGKSKKVPNQILEPTDPSEEKDDTISKLRSERSRSPHFVTNDQQKYSNTQSFTKKDAQLMFTECFNKFEHQIEKRFQTVLNSMDNKMSRITEAQSYLHQSLEAMKENMQMMQENFEQLNIKEQEMHTVAAS</sequence>
<reference evidence="2" key="2">
    <citation type="submission" date="2022-06" db="UniProtKB">
        <authorList>
            <consortium name="EnsemblMetazoa"/>
        </authorList>
    </citation>
    <scope>IDENTIFICATION</scope>
    <source>
        <strain evidence="2">DF5081</strain>
    </source>
</reference>
<name>A0A8R1DNP8_CAEJA</name>
<feature type="compositionally biased region" description="Polar residues" evidence="1">
    <location>
        <begin position="55"/>
        <end position="66"/>
    </location>
</feature>
<dbReference type="Proteomes" id="UP000005237">
    <property type="component" value="Unassembled WGS sequence"/>
</dbReference>
<proteinExistence type="predicted"/>
<feature type="region of interest" description="Disordered" evidence="1">
    <location>
        <begin position="16"/>
        <end position="66"/>
    </location>
</feature>